<comment type="caution">
    <text evidence="1">The sequence shown here is derived from an EMBL/GenBank/DDBJ whole genome shotgun (WGS) entry which is preliminary data.</text>
</comment>
<sequence>MTTIHDLDIHIAGRSGLWWFGTSSIEILPPTRFAKKARNHAHVFAVVKLPEEVWLPIDRDDDETAPEPYRLPPELSKFNESFSSQNSNTLPSSNEYDHAIDLVPGAKVPYGPIYPLSQKELAELRKYIDENLKNGRIRESKSPAGAPILFVPKTDGGLRLCVDYRGLNKVSVKNRYPLPLISEILDRLA</sequence>
<reference evidence="1 2" key="1">
    <citation type="submission" date="2016-10" db="EMBL/GenBank/DDBJ databases">
        <title>Genome sequence of the ascomycete fungus Penicillium subrubescens.</title>
        <authorList>
            <person name="De Vries R.P."/>
            <person name="Peng M."/>
            <person name="Dilokpimol A."/>
            <person name="Hilden K."/>
            <person name="Makela M.R."/>
            <person name="Grigoriev I."/>
            <person name="Riley R."/>
            <person name="Granchi Z."/>
        </authorList>
    </citation>
    <scope>NUCLEOTIDE SEQUENCE [LARGE SCALE GENOMIC DNA]</scope>
    <source>
        <strain evidence="1 2">CBS 132785</strain>
    </source>
</reference>
<dbReference type="PANTHER" id="PTHR15503:SF22">
    <property type="entry name" value="TRANSPOSON TY3-I GAG POLYPROTEIN"/>
    <property type="match status" value="1"/>
</dbReference>
<proteinExistence type="predicted"/>
<dbReference type="Gene3D" id="3.10.10.10">
    <property type="entry name" value="HIV Type 1 Reverse Transcriptase, subunit A, domain 1"/>
    <property type="match status" value="1"/>
</dbReference>
<dbReference type="PANTHER" id="PTHR15503">
    <property type="entry name" value="LDOC1 RELATED"/>
    <property type="match status" value="1"/>
</dbReference>
<evidence type="ECO:0000313" key="2">
    <source>
        <dbReference type="Proteomes" id="UP000186955"/>
    </source>
</evidence>
<dbReference type="Proteomes" id="UP000186955">
    <property type="component" value="Unassembled WGS sequence"/>
</dbReference>
<feature type="non-terminal residue" evidence="1">
    <location>
        <position position="189"/>
    </location>
</feature>
<keyword evidence="2" id="KW-1185">Reference proteome</keyword>
<gene>
    <name evidence="1" type="ORF">PENSUB_2270</name>
</gene>
<dbReference type="InterPro" id="IPR043502">
    <property type="entry name" value="DNA/RNA_pol_sf"/>
</dbReference>
<dbReference type="SUPFAM" id="SSF56672">
    <property type="entry name" value="DNA/RNA polymerases"/>
    <property type="match status" value="1"/>
</dbReference>
<protein>
    <submittedName>
        <fullName evidence="1">Transposon Ty3-G Gag-Pol polyprotein</fullName>
    </submittedName>
</protein>
<dbReference type="STRING" id="1316194.A0A1Q5UIA3"/>
<organism evidence="1 2">
    <name type="scientific">Penicillium subrubescens</name>
    <dbReference type="NCBI Taxonomy" id="1316194"/>
    <lineage>
        <taxon>Eukaryota</taxon>
        <taxon>Fungi</taxon>
        <taxon>Dikarya</taxon>
        <taxon>Ascomycota</taxon>
        <taxon>Pezizomycotina</taxon>
        <taxon>Eurotiomycetes</taxon>
        <taxon>Eurotiomycetidae</taxon>
        <taxon>Eurotiales</taxon>
        <taxon>Aspergillaceae</taxon>
        <taxon>Penicillium</taxon>
    </lineage>
</organism>
<dbReference type="AlphaFoldDB" id="A0A1Q5UIA3"/>
<dbReference type="EMBL" id="MNBE01000241">
    <property type="protein sequence ID" value="OKP12191.1"/>
    <property type="molecule type" value="Genomic_DNA"/>
</dbReference>
<dbReference type="InterPro" id="IPR032567">
    <property type="entry name" value="RTL1-rel"/>
</dbReference>
<accession>A0A1Q5UIA3</accession>
<evidence type="ECO:0000313" key="1">
    <source>
        <dbReference type="EMBL" id="OKP12191.1"/>
    </source>
</evidence>
<name>A0A1Q5UIA3_9EURO</name>